<dbReference type="InterPro" id="IPR036890">
    <property type="entry name" value="HATPase_C_sf"/>
</dbReference>
<dbReference type="Pfam" id="PF13185">
    <property type="entry name" value="GAF_2"/>
    <property type="match status" value="1"/>
</dbReference>
<feature type="domain" description="Histidine kinase" evidence="1">
    <location>
        <begin position="927"/>
        <end position="1120"/>
    </location>
</feature>
<dbReference type="InterPro" id="IPR003594">
    <property type="entry name" value="HATPase_dom"/>
</dbReference>
<dbReference type="Gene3D" id="3.30.450.40">
    <property type="match status" value="1"/>
</dbReference>
<dbReference type="Pfam" id="PF13426">
    <property type="entry name" value="PAS_9"/>
    <property type="match status" value="2"/>
</dbReference>
<dbReference type="GO" id="GO:0005524">
    <property type="term" value="F:ATP binding"/>
    <property type="evidence" value="ECO:0007669"/>
    <property type="project" value="UniProtKB-KW"/>
</dbReference>
<evidence type="ECO:0000259" key="1">
    <source>
        <dbReference type="PROSITE" id="PS50109"/>
    </source>
</evidence>
<dbReference type="EMBL" id="JAHESE010000013">
    <property type="protein sequence ID" value="MBT1709447.1"/>
    <property type="molecule type" value="Genomic_DNA"/>
</dbReference>
<dbReference type="Gene3D" id="3.30.565.10">
    <property type="entry name" value="Histidine kinase-like ATPase, C-terminal domain"/>
    <property type="match status" value="1"/>
</dbReference>
<organism evidence="4 5">
    <name type="scientific">Dawidia cretensis</name>
    <dbReference type="NCBI Taxonomy" id="2782350"/>
    <lineage>
        <taxon>Bacteria</taxon>
        <taxon>Pseudomonadati</taxon>
        <taxon>Bacteroidota</taxon>
        <taxon>Cytophagia</taxon>
        <taxon>Cytophagales</taxon>
        <taxon>Chryseotaleaceae</taxon>
        <taxon>Dawidia</taxon>
    </lineage>
</organism>
<proteinExistence type="predicted"/>
<dbReference type="InterPro" id="IPR013656">
    <property type="entry name" value="PAS_4"/>
</dbReference>
<sequence length="1121" mass="127437">MVENKPTDLFHGHPLPAWICEPHTARILDVNQAAVAAFGYSRQQSLGICVHDILREQERPYEVHTALVMHEDRNCWLMAAHPAVPGHAGQSKRAASRLEEVMRFSKTAIAELMLGTGELTLSAELLELLEEGPAAPLRMTLAAFIDKYVAAPDRPLIYDKIKEGMYDAAQPVNRVHVEFRMITAAGNIKDVEAMGTFMPDGIAIGMFRDVTRRKQRNLELQTLSMIANRTSNGILMIDARGQITWANQGFERISGYTLEDVVGRVPSFLHGPETNPETVAYMENMLRQGRTFRTELINYTRDGAKYWVDVEVIPLVGEGEEPRGFMVVQSDITSLKMAVQEMLKSEELLRKITDHAPLIVFMKDLQGRYTFYNKLFEDKFIKVPPPKNGLYTDNDLFEPSQAEVFTSSDQTVLSTGRLEEFEQEVVTEGKCETYLAIKFPLRDEHGQVYALAGVALSITERKRNEVELYQKRRALRNQNQVLEIINLAQLQFIRDIKPTIFFDTALQNILALTESEIGFIGEVLARDGQPYVRTFALIDMQEGEIPRERDEDAGAGIEFFSLGSPLDRVIRLGETVITNKPSKDPRPGYPPLRSFIGIPILRSGIQVGVIGLANKAGGYGNAFRQELQPLVIVIGYIIEALRADQDRKHAEFIIHESEKRLRDTADSLAKSEARYRSIVNDQPEMICRFTPDWRMTFVNRAFERMFNSDHTRLIGQSVFNFIPERMHGERLEFLERLVAGTAKSLPLQHDVILGDGTRQWQEWLDVPLRNEQGEVYEIQSIGHDITARKKLEAEQARLDKIVRESYNEIYLFNIDTLRFEFANTSALKNVGYSIEELTRMKFSDLFYYPDEFALQALLGPLRRGETDRVQLQIKHSRKNGVYYDVDTFIQLLEGRSFVAIATDITQKLITEKKLIASVLEKEVLIKEIHHRVKNNLQLISSIIYIKILALGKSDVSDFLENTRKKIHSIALIHERLLQTNNLDKVEISDYLGKMLYDLQAAHDNQSMQLTIKAEIPKTVFDLDTAIYCGLIVNELVTNAMKHAFKNRDEGTILVSLERDVNTFILQVRDDGTTLPESIVPGHAGSFGMQLIQIFAKQLGGAMEIIRGKGTIFLIRFNQRVV</sequence>
<dbReference type="Proteomes" id="UP001319080">
    <property type="component" value="Unassembled WGS sequence"/>
</dbReference>
<dbReference type="Gene3D" id="3.30.450.20">
    <property type="entry name" value="PAS domain"/>
    <property type="match status" value="5"/>
</dbReference>
<dbReference type="GO" id="GO:0000160">
    <property type="term" value="P:phosphorelay signal transduction system"/>
    <property type="evidence" value="ECO:0007669"/>
    <property type="project" value="UniProtKB-KW"/>
</dbReference>
<dbReference type="SMART" id="SM00086">
    <property type="entry name" value="PAC"/>
    <property type="match status" value="4"/>
</dbReference>
<dbReference type="CDD" id="cd00130">
    <property type="entry name" value="PAS"/>
    <property type="match status" value="2"/>
</dbReference>
<evidence type="ECO:0000259" key="2">
    <source>
        <dbReference type="PROSITE" id="PS50112"/>
    </source>
</evidence>
<dbReference type="SUPFAM" id="SSF55781">
    <property type="entry name" value="GAF domain-like"/>
    <property type="match status" value="1"/>
</dbReference>
<keyword evidence="5" id="KW-1185">Reference proteome</keyword>
<dbReference type="InterPro" id="IPR000700">
    <property type="entry name" value="PAS-assoc_C"/>
</dbReference>
<dbReference type="InterPro" id="IPR005467">
    <property type="entry name" value="His_kinase_dom"/>
</dbReference>
<dbReference type="SMART" id="SM00091">
    <property type="entry name" value="PAS"/>
    <property type="match status" value="5"/>
</dbReference>
<dbReference type="Pfam" id="PF08448">
    <property type="entry name" value="PAS_4"/>
    <property type="match status" value="2"/>
</dbReference>
<dbReference type="NCBIfam" id="TIGR00229">
    <property type="entry name" value="sensory_box"/>
    <property type="match status" value="3"/>
</dbReference>
<feature type="domain" description="PAS" evidence="2">
    <location>
        <begin position="219"/>
        <end position="289"/>
    </location>
</feature>
<dbReference type="Pfam" id="PF02518">
    <property type="entry name" value="HATPase_c"/>
    <property type="match status" value="1"/>
</dbReference>
<reference evidence="4 5" key="1">
    <citation type="submission" date="2021-05" db="EMBL/GenBank/DDBJ databases">
        <title>A Polyphasic approach of four new species of the genus Ohtaekwangia: Ohtaekwangia histidinii sp. nov., Ohtaekwangia cretensis sp. nov., Ohtaekwangia indiensis sp. nov., Ohtaekwangia reichenbachii sp. nov. from diverse environment.</title>
        <authorList>
            <person name="Octaviana S."/>
        </authorList>
    </citation>
    <scope>NUCLEOTIDE SEQUENCE [LARGE SCALE GENOMIC DNA]</scope>
    <source>
        <strain evidence="4 5">PWU5</strain>
    </source>
</reference>
<dbReference type="AlphaFoldDB" id="A0AAP2E0L6"/>
<dbReference type="SMART" id="SM00387">
    <property type="entry name" value="HATPase_c"/>
    <property type="match status" value="1"/>
</dbReference>
<dbReference type="InterPro" id="IPR029016">
    <property type="entry name" value="GAF-like_dom_sf"/>
</dbReference>
<feature type="domain" description="PAS" evidence="2">
    <location>
        <begin position="794"/>
        <end position="851"/>
    </location>
</feature>
<dbReference type="InterPro" id="IPR000014">
    <property type="entry name" value="PAS"/>
</dbReference>
<dbReference type="InterPro" id="IPR011495">
    <property type="entry name" value="Sig_transdc_His_kin_sub2_dim/P"/>
</dbReference>
<feature type="domain" description="PAC" evidence="3">
    <location>
        <begin position="745"/>
        <end position="797"/>
    </location>
</feature>
<dbReference type="PROSITE" id="PS50112">
    <property type="entry name" value="PAS"/>
    <property type="match status" value="2"/>
</dbReference>
<feature type="domain" description="PAC" evidence="3">
    <location>
        <begin position="419"/>
        <end position="470"/>
    </location>
</feature>
<dbReference type="InterPro" id="IPR003018">
    <property type="entry name" value="GAF"/>
</dbReference>
<dbReference type="InterPro" id="IPR035965">
    <property type="entry name" value="PAS-like_dom_sf"/>
</dbReference>
<dbReference type="SUPFAM" id="SSF55785">
    <property type="entry name" value="PYP-like sensor domain (PAS domain)"/>
    <property type="match status" value="5"/>
</dbReference>
<dbReference type="Pfam" id="PF13188">
    <property type="entry name" value="PAS_8"/>
    <property type="match status" value="1"/>
</dbReference>
<evidence type="ECO:0000313" key="4">
    <source>
        <dbReference type="EMBL" id="MBT1709447.1"/>
    </source>
</evidence>
<gene>
    <name evidence="4" type="ORF">KK062_14485</name>
</gene>
<dbReference type="SUPFAM" id="SSF55874">
    <property type="entry name" value="ATPase domain of HSP90 chaperone/DNA topoisomerase II/histidine kinase"/>
    <property type="match status" value="1"/>
</dbReference>
<accession>A0AAP2E0L6</accession>
<feature type="domain" description="PAC" evidence="3">
    <location>
        <begin position="290"/>
        <end position="344"/>
    </location>
</feature>
<dbReference type="PANTHER" id="PTHR43065">
    <property type="entry name" value="SENSOR HISTIDINE KINASE"/>
    <property type="match status" value="1"/>
</dbReference>
<dbReference type="InterPro" id="IPR001610">
    <property type="entry name" value="PAC"/>
</dbReference>
<name>A0AAP2E0L6_9BACT</name>
<dbReference type="PROSITE" id="PS50113">
    <property type="entry name" value="PAC"/>
    <property type="match status" value="3"/>
</dbReference>
<evidence type="ECO:0000259" key="3">
    <source>
        <dbReference type="PROSITE" id="PS50113"/>
    </source>
</evidence>
<protein>
    <submittedName>
        <fullName evidence="4">PAS domain S-box protein</fullName>
    </submittedName>
</protein>
<evidence type="ECO:0000313" key="5">
    <source>
        <dbReference type="Proteomes" id="UP001319080"/>
    </source>
</evidence>
<dbReference type="PROSITE" id="PS50109">
    <property type="entry name" value="HIS_KIN"/>
    <property type="match status" value="1"/>
</dbReference>
<dbReference type="Pfam" id="PF07568">
    <property type="entry name" value="HisKA_2"/>
    <property type="match status" value="1"/>
</dbReference>
<comment type="caution">
    <text evidence="4">The sequence shown here is derived from an EMBL/GenBank/DDBJ whole genome shotgun (WGS) entry which is preliminary data.</text>
</comment>
<dbReference type="PANTHER" id="PTHR43065:SF23">
    <property type="entry name" value="SENSOR HISTIDINE KINASE PDTAS"/>
    <property type="match status" value="1"/>
</dbReference>
<dbReference type="GO" id="GO:0016301">
    <property type="term" value="F:kinase activity"/>
    <property type="evidence" value="ECO:0007669"/>
    <property type="project" value="UniProtKB-KW"/>
</dbReference>